<dbReference type="EMBL" id="QGNW01000185">
    <property type="protein sequence ID" value="RVW87305.1"/>
    <property type="molecule type" value="Genomic_DNA"/>
</dbReference>
<accession>A0A438HS77</accession>
<dbReference type="PANTHER" id="PTHR24559:SF457">
    <property type="entry name" value="RNA-DIRECTED DNA POLYMERASE HOMOLOG"/>
    <property type="match status" value="1"/>
</dbReference>
<dbReference type="InterPro" id="IPR021109">
    <property type="entry name" value="Peptidase_aspartic_dom_sf"/>
</dbReference>
<name>A0A438HS77_VITVI</name>
<dbReference type="InterPro" id="IPR053134">
    <property type="entry name" value="RNA-dir_DNA_polymerase"/>
</dbReference>
<evidence type="ECO:0000313" key="3">
    <source>
        <dbReference type="Proteomes" id="UP000288805"/>
    </source>
</evidence>
<dbReference type="Pfam" id="PF00078">
    <property type="entry name" value="RVT_1"/>
    <property type="match status" value="1"/>
</dbReference>
<dbReference type="Gene3D" id="3.10.10.10">
    <property type="entry name" value="HIV Type 1 Reverse Transcriptase, subunit A, domain 1"/>
    <property type="match status" value="1"/>
</dbReference>
<gene>
    <name evidence="2" type="primary">TY3B-G_44</name>
    <name evidence="2" type="ORF">CK203_037259</name>
</gene>
<dbReference type="Gene3D" id="2.40.70.10">
    <property type="entry name" value="Acid Proteases"/>
    <property type="match status" value="1"/>
</dbReference>
<dbReference type="SUPFAM" id="SSF56672">
    <property type="entry name" value="DNA/RNA polymerases"/>
    <property type="match status" value="1"/>
</dbReference>
<dbReference type="InterPro" id="IPR043502">
    <property type="entry name" value="DNA/RNA_pol_sf"/>
</dbReference>
<feature type="domain" description="Reverse transcriptase" evidence="1">
    <location>
        <begin position="676"/>
        <end position="834"/>
    </location>
</feature>
<comment type="caution">
    <text evidence="2">The sequence shown here is derived from an EMBL/GenBank/DDBJ whole genome shotgun (WGS) entry which is preliminary data.</text>
</comment>
<dbReference type="PANTHER" id="PTHR24559">
    <property type="entry name" value="TRANSPOSON TY3-I GAG-POL POLYPROTEIN"/>
    <property type="match status" value="1"/>
</dbReference>
<evidence type="ECO:0000259" key="1">
    <source>
        <dbReference type="Pfam" id="PF00078"/>
    </source>
</evidence>
<dbReference type="Proteomes" id="UP000288805">
    <property type="component" value="Unassembled WGS sequence"/>
</dbReference>
<sequence length="869" mass="98743">MSSQEEVRREDDEILRQLQSTQARISIWSLLTSSSTHQDALIRVLSQIKVETTTTPERLIHMVTVGRATCIVFSDDDLPPKGLDHTRPLYISVGCSGRRVPFVLLENGSTLNVCHLAIVIALGYTPFDFDPSKQTIRAYDNTQMEVMDTLEIEMLIGPATFVTMFQVLRIPTSFNLLLGRPWIHRAGSIHSSIHQKVKFIHDGQVVIVQSVGDMFISTEPVLQISHNDDDLLLTGFTFDEVQALEMEDFCRDFVALSFDQHGSMVVLDMMRSVSYLPSMGLRQRQHRPSEFMTIPDHDVPFGLGFIPIEADYSYMARLHKEQVRARLTHTPFHYPIRSYTISLTDYFVRASEPRTRSDVIIGGLNTTQEAELQCLIHQLHLSDGAPKTSTSVLTALFFQDRMSLMMLYFSDEINEHETFSEVRDIMDGTIPHDEYVDEMFAMSLSQIDEIVQPWLASPFDLFRVFIIETAEEILIAPTPEFVEDILDVDVLFDGPVGLVEGASDFVDPPLSFDVLSRFVSRSDDVHDSLFMDLSIYEYLSISHDITLSAPSSLTSQIFDIDDEIAQLDLDDDSSSASDSDPIDQRVSLATGDVEIVDFGTTDQSRELRIGLDLSIDERDGLARLLRSYLDVFACSYEDMSGLDPSIVKEEIQKQLSVGFLLVVEYPEWLANVVPFPKKDGNVRVCVDFRDLNKASPKDDFPLPHINMLVDSITIHSMLSFMDGFFGYNPILMTPKDMEKTSFITELGTYCYRVIPFELKNVGATYQRAATTLFHDMMHVDVEVYVDNMIVKSWDRLDHLVALERFFERIRQFRLRLNPKKCTFGVTSGKLLGYMVSERGIEVDLDKIIVILDMPAPRTEREVRGFLGRL</sequence>
<dbReference type="InterPro" id="IPR000477">
    <property type="entry name" value="RT_dom"/>
</dbReference>
<proteinExistence type="predicted"/>
<dbReference type="InterPro" id="IPR043128">
    <property type="entry name" value="Rev_trsase/Diguanyl_cyclase"/>
</dbReference>
<dbReference type="CDD" id="cd01647">
    <property type="entry name" value="RT_LTR"/>
    <property type="match status" value="1"/>
</dbReference>
<evidence type="ECO:0000313" key="2">
    <source>
        <dbReference type="EMBL" id="RVW87305.1"/>
    </source>
</evidence>
<dbReference type="AlphaFoldDB" id="A0A438HS77"/>
<protein>
    <submittedName>
        <fullName evidence="2">Transposon Ty3-G Gag-Pol polyprotein</fullName>
    </submittedName>
</protein>
<organism evidence="2 3">
    <name type="scientific">Vitis vinifera</name>
    <name type="common">Grape</name>
    <dbReference type="NCBI Taxonomy" id="29760"/>
    <lineage>
        <taxon>Eukaryota</taxon>
        <taxon>Viridiplantae</taxon>
        <taxon>Streptophyta</taxon>
        <taxon>Embryophyta</taxon>
        <taxon>Tracheophyta</taxon>
        <taxon>Spermatophyta</taxon>
        <taxon>Magnoliopsida</taxon>
        <taxon>eudicotyledons</taxon>
        <taxon>Gunneridae</taxon>
        <taxon>Pentapetalae</taxon>
        <taxon>rosids</taxon>
        <taxon>Vitales</taxon>
        <taxon>Vitaceae</taxon>
        <taxon>Viteae</taxon>
        <taxon>Vitis</taxon>
    </lineage>
</organism>
<reference evidence="2 3" key="1">
    <citation type="journal article" date="2018" name="PLoS Genet.">
        <title>Population sequencing reveals clonal diversity and ancestral inbreeding in the grapevine cultivar Chardonnay.</title>
        <authorList>
            <person name="Roach M.J."/>
            <person name="Johnson D.L."/>
            <person name="Bohlmann J."/>
            <person name="van Vuuren H.J."/>
            <person name="Jones S.J."/>
            <person name="Pretorius I.S."/>
            <person name="Schmidt S.A."/>
            <person name="Borneman A.R."/>
        </authorList>
    </citation>
    <scope>NUCLEOTIDE SEQUENCE [LARGE SCALE GENOMIC DNA]</scope>
    <source>
        <strain evidence="3">cv. Chardonnay</strain>
        <tissue evidence="2">Leaf</tissue>
    </source>
</reference>
<dbReference type="Gene3D" id="3.30.70.270">
    <property type="match status" value="1"/>
</dbReference>